<name>A0ABP0RQ75_9DINO</name>
<feature type="non-terminal residue" evidence="8">
    <location>
        <position position="276"/>
    </location>
</feature>
<evidence type="ECO:0000256" key="1">
    <source>
        <dbReference type="ARBA" id="ARBA00012937"/>
    </source>
</evidence>
<comment type="caution">
    <text evidence="8">The sequence shown here is derived from an EMBL/GenBank/DDBJ whole genome shotgun (WGS) entry which is preliminary data.</text>
</comment>
<keyword evidence="4" id="KW-0067">ATP-binding</keyword>
<dbReference type="PANTHER" id="PTHR20852">
    <property type="entry name" value="GLUTAMINE SYNTHETASE"/>
    <property type="match status" value="1"/>
</dbReference>
<protein>
    <recommendedName>
        <fullName evidence="1">glutamine synthetase</fullName>
        <ecNumber evidence="1">6.3.1.2</ecNumber>
    </recommendedName>
</protein>
<keyword evidence="3" id="KW-0547">Nucleotide-binding</keyword>
<dbReference type="InterPro" id="IPR008146">
    <property type="entry name" value="Gln_synth_cat_dom"/>
</dbReference>
<organism evidence="8 9">
    <name type="scientific">Durusdinium trenchii</name>
    <dbReference type="NCBI Taxonomy" id="1381693"/>
    <lineage>
        <taxon>Eukaryota</taxon>
        <taxon>Sar</taxon>
        <taxon>Alveolata</taxon>
        <taxon>Dinophyceae</taxon>
        <taxon>Suessiales</taxon>
        <taxon>Symbiodiniaceae</taxon>
        <taxon>Durusdinium</taxon>
    </lineage>
</organism>
<evidence type="ECO:0000256" key="3">
    <source>
        <dbReference type="ARBA" id="ARBA00022741"/>
    </source>
</evidence>
<accession>A0ABP0RQ75</accession>
<keyword evidence="2 8" id="KW-0436">Ligase</keyword>
<proteinExistence type="inferred from homology"/>
<dbReference type="EC" id="6.3.1.2" evidence="1"/>
<dbReference type="PROSITE" id="PS00181">
    <property type="entry name" value="GLNA_ATP"/>
    <property type="match status" value="1"/>
</dbReference>
<dbReference type="InterPro" id="IPR027303">
    <property type="entry name" value="Gln_synth_gly_rich_site"/>
</dbReference>
<evidence type="ECO:0000256" key="5">
    <source>
        <dbReference type="PROSITE-ProRule" id="PRU01331"/>
    </source>
</evidence>
<dbReference type="InterPro" id="IPR050292">
    <property type="entry name" value="Glutamine_Synthetase"/>
</dbReference>
<dbReference type="EMBL" id="CAXAMM010041991">
    <property type="protein sequence ID" value="CAK9102275.1"/>
    <property type="molecule type" value="Genomic_DNA"/>
</dbReference>
<dbReference type="InterPro" id="IPR014746">
    <property type="entry name" value="Gln_synth/guanido_kin_cat_dom"/>
</dbReference>
<dbReference type="Proteomes" id="UP001642464">
    <property type="component" value="Unassembled WGS sequence"/>
</dbReference>
<evidence type="ECO:0000313" key="9">
    <source>
        <dbReference type="Proteomes" id="UP001642464"/>
    </source>
</evidence>
<dbReference type="SUPFAM" id="SSF55931">
    <property type="entry name" value="Glutamine synthetase/guanido kinase"/>
    <property type="match status" value="1"/>
</dbReference>
<evidence type="ECO:0000256" key="6">
    <source>
        <dbReference type="RuleBase" id="RU000384"/>
    </source>
</evidence>
<feature type="domain" description="GS catalytic" evidence="7">
    <location>
        <begin position="1"/>
        <end position="276"/>
    </location>
</feature>
<dbReference type="PANTHER" id="PTHR20852:SF57">
    <property type="entry name" value="GLUTAMINE SYNTHETASE 2 CYTOPLASMIC"/>
    <property type="match status" value="1"/>
</dbReference>
<sequence>MYRSLDPWFGIEQEYTLMKPGKVGMKPTVPLGFNADNSEPAPQGPYYTGAGFNVAIGRPVADEHYKMCMLAGVKISGINAEVMPGQWEFQIGPCRGIEMGDHLTIARYIMLRVTEKHDCVCSFDPKPAEGDWNGAGCHTNFSVTPMRVAGGYDTIIKVCEAFGKVAKEHIKEYGEGNDKRLTGKHETCDINTFKYGVANRGASIRIPREAEKSGRGYMEDRRPGANCDPYRVTNIIMKTTGECLSAETIEAGGKSHTAFVFIKPHANNEKVQALVK</sequence>
<dbReference type="PROSITE" id="PS51987">
    <property type="entry name" value="GS_CATALYTIC"/>
    <property type="match status" value="1"/>
</dbReference>
<dbReference type="Gene3D" id="3.30.590.10">
    <property type="entry name" value="Glutamine synthetase/guanido kinase, catalytic domain"/>
    <property type="match status" value="1"/>
</dbReference>
<evidence type="ECO:0000256" key="2">
    <source>
        <dbReference type="ARBA" id="ARBA00022598"/>
    </source>
</evidence>
<keyword evidence="9" id="KW-1185">Reference proteome</keyword>
<dbReference type="SMART" id="SM01230">
    <property type="entry name" value="Gln-synt_C"/>
    <property type="match status" value="1"/>
</dbReference>
<evidence type="ECO:0000259" key="7">
    <source>
        <dbReference type="PROSITE" id="PS51987"/>
    </source>
</evidence>
<evidence type="ECO:0000256" key="4">
    <source>
        <dbReference type="ARBA" id="ARBA00022840"/>
    </source>
</evidence>
<gene>
    <name evidence="8" type="ORF">SCF082_LOCUS47806</name>
</gene>
<comment type="similarity">
    <text evidence="5 6">Belongs to the glutamine synthetase family.</text>
</comment>
<evidence type="ECO:0000313" key="8">
    <source>
        <dbReference type="EMBL" id="CAK9102275.1"/>
    </source>
</evidence>
<reference evidence="8 9" key="1">
    <citation type="submission" date="2024-02" db="EMBL/GenBank/DDBJ databases">
        <authorList>
            <person name="Chen Y."/>
            <person name="Shah S."/>
            <person name="Dougan E. K."/>
            <person name="Thang M."/>
            <person name="Chan C."/>
        </authorList>
    </citation>
    <scope>NUCLEOTIDE SEQUENCE [LARGE SCALE GENOMIC DNA]</scope>
</reference>
<dbReference type="GO" id="GO:0016874">
    <property type="term" value="F:ligase activity"/>
    <property type="evidence" value="ECO:0007669"/>
    <property type="project" value="UniProtKB-KW"/>
</dbReference>
<dbReference type="Pfam" id="PF00120">
    <property type="entry name" value="Gln-synt_C"/>
    <property type="match status" value="1"/>
</dbReference>